<comment type="caution">
    <text evidence="2">The sequence shown here is derived from an EMBL/GenBank/DDBJ whole genome shotgun (WGS) entry which is preliminary data.</text>
</comment>
<dbReference type="Gene3D" id="3.60.15.10">
    <property type="entry name" value="Ribonuclease Z/Hydroxyacylglutathione hydrolase-like"/>
    <property type="match status" value="1"/>
</dbReference>
<proteinExistence type="predicted"/>
<dbReference type="InterPro" id="IPR001279">
    <property type="entry name" value="Metallo-B-lactamas"/>
</dbReference>
<reference evidence="2" key="1">
    <citation type="submission" date="2023-02" db="EMBL/GenBank/DDBJ databases">
        <title>Description of Roseinatronobacter alkalisoli sp. nov., an alkaliphilic bacerium isolated from soda soil.</title>
        <authorList>
            <person name="Wei W."/>
        </authorList>
    </citation>
    <scope>NUCLEOTIDE SEQUENCE</scope>
    <source>
        <strain evidence="2">HJB301</strain>
    </source>
</reference>
<sequence>MQQIRPDLWITAPYFPEPEGFPDLKFHGYFLTRPEGNLLIHTSEHAADHDIIAQLGGVSRQYLAHGHEAEPGIARIRQRFGSTLLAHRAASADVAVHAELDHPLDGGEVFDDGVTVIATPGHTASNVAFKVRSKTGETYLFVGDTIFPRRGEWHGAVFPDEGGDTATLQDSLARLADHHADLILFGVTISDEPARQFTASSWRAALDEASRSLQPI</sequence>
<protein>
    <recommendedName>
        <fullName evidence="1">Metallo-beta-lactamase domain-containing protein</fullName>
    </recommendedName>
</protein>
<accession>A0ABT5T9J6</accession>
<dbReference type="EMBL" id="JAQZSM010000004">
    <property type="protein sequence ID" value="MDD7970847.1"/>
    <property type="molecule type" value="Genomic_DNA"/>
</dbReference>
<gene>
    <name evidence="2" type="ORF">PUT78_07025</name>
</gene>
<dbReference type="Proteomes" id="UP001431784">
    <property type="component" value="Unassembled WGS sequence"/>
</dbReference>
<evidence type="ECO:0000259" key="1">
    <source>
        <dbReference type="Pfam" id="PF00753"/>
    </source>
</evidence>
<evidence type="ECO:0000313" key="3">
    <source>
        <dbReference type="Proteomes" id="UP001431784"/>
    </source>
</evidence>
<dbReference type="InterPro" id="IPR036866">
    <property type="entry name" value="RibonucZ/Hydroxyglut_hydro"/>
</dbReference>
<name>A0ABT5T9J6_9RHOB</name>
<evidence type="ECO:0000313" key="2">
    <source>
        <dbReference type="EMBL" id="MDD7970847.1"/>
    </source>
</evidence>
<dbReference type="SUPFAM" id="SSF56281">
    <property type="entry name" value="Metallo-hydrolase/oxidoreductase"/>
    <property type="match status" value="1"/>
</dbReference>
<organism evidence="2 3">
    <name type="scientific">Roseinatronobacter alkalisoli</name>
    <dbReference type="NCBI Taxonomy" id="3028235"/>
    <lineage>
        <taxon>Bacteria</taxon>
        <taxon>Pseudomonadati</taxon>
        <taxon>Pseudomonadota</taxon>
        <taxon>Alphaproteobacteria</taxon>
        <taxon>Rhodobacterales</taxon>
        <taxon>Paracoccaceae</taxon>
        <taxon>Roseinatronobacter</taxon>
    </lineage>
</organism>
<dbReference type="PANTHER" id="PTHR42773">
    <property type="entry name" value="METALLO-BETA-LACTAMASE-RELATED"/>
    <property type="match status" value="1"/>
</dbReference>
<keyword evidence="3" id="KW-1185">Reference proteome</keyword>
<dbReference type="PANTHER" id="PTHR42773:SF1">
    <property type="entry name" value="METALLO-BETA-LACTAMASE FAMILY PROTEIN"/>
    <property type="match status" value="1"/>
</dbReference>
<feature type="domain" description="Metallo-beta-lactamase" evidence="1">
    <location>
        <begin position="83"/>
        <end position="186"/>
    </location>
</feature>
<dbReference type="RefSeq" id="WP_274351527.1">
    <property type="nucleotide sequence ID" value="NZ_JAQZSM010000004.1"/>
</dbReference>
<dbReference type="Pfam" id="PF00753">
    <property type="entry name" value="Lactamase_B"/>
    <property type="match status" value="1"/>
</dbReference>